<organism evidence="1 2">
    <name type="scientific">Corynebacterium freneyi DNF00450</name>
    <dbReference type="NCBI Taxonomy" id="1287475"/>
    <lineage>
        <taxon>Bacteria</taxon>
        <taxon>Bacillati</taxon>
        <taxon>Actinomycetota</taxon>
        <taxon>Actinomycetes</taxon>
        <taxon>Mycobacteriales</taxon>
        <taxon>Corynebacteriaceae</taxon>
        <taxon>Corynebacterium</taxon>
    </lineage>
</organism>
<dbReference type="Proteomes" id="UP000029548">
    <property type="component" value="Unassembled WGS sequence"/>
</dbReference>
<evidence type="ECO:0000313" key="1">
    <source>
        <dbReference type="EMBL" id="KGF15593.1"/>
    </source>
</evidence>
<gene>
    <name evidence="1" type="ORF">HMPREF1650_10840</name>
</gene>
<protein>
    <submittedName>
        <fullName evidence="1">Uncharacterized protein</fullName>
    </submittedName>
</protein>
<reference evidence="1 2" key="1">
    <citation type="submission" date="2014-07" db="EMBL/GenBank/DDBJ databases">
        <authorList>
            <person name="McCorrison J."/>
            <person name="Sanka R."/>
            <person name="Torralba M."/>
            <person name="Gillis M."/>
            <person name="Haft D.H."/>
            <person name="Methe B."/>
            <person name="Sutton G."/>
            <person name="Nelson K.E."/>
        </authorList>
    </citation>
    <scope>NUCLEOTIDE SEQUENCE [LARGE SCALE GENOMIC DNA]</scope>
    <source>
        <strain evidence="1 2">DNF00450</strain>
    </source>
</reference>
<accession>A0A095XZY3</accession>
<dbReference type="EMBL" id="JRNE01000074">
    <property type="protein sequence ID" value="KGF15593.1"/>
    <property type="molecule type" value="Genomic_DNA"/>
</dbReference>
<proteinExistence type="predicted"/>
<comment type="caution">
    <text evidence="1">The sequence shown here is derived from an EMBL/GenBank/DDBJ whole genome shotgun (WGS) entry which is preliminary data.</text>
</comment>
<evidence type="ECO:0000313" key="2">
    <source>
        <dbReference type="Proteomes" id="UP000029548"/>
    </source>
</evidence>
<dbReference type="AlphaFoldDB" id="A0A095XZY3"/>
<sequence>MELPCACGHAATEVYICPVRDVYTCPRCWEREVRLLLICGVTVEAVHAIERFGRYARVGEKVQR</sequence>
<dbReference type="RefSeq" id="WP_035123163.1">
    <property type="nucleotide sequence ID" value="NZ_JRNE01000074.1"/>
</dbReference>
<name>A0A095XZY3_9CORY</name>